<evidence type="ECO:0000259" key="2">
    <source>
        <dbReference type="SMART" id="SM00355"/>
    </source>
</evidence>
<dbReference type="GO" id="GO:0008270">
    <property type="term" value="F:zinc ion binding"/>
    <property type="evidence" value="ECO:0007669"/>
    <property type="project" value="InterPro"/>
</dbReference>
<gene>
    <name evidence="4" type="ORF">O3M35_006252</name>
</gene>
<dbReference type="AlphaFoldDB" id="A0AAW1DHY3"/>
<dbReference type="SUPFAM" id="SSF57667">
    <property type="entry name" value="beta-beta-alpha zinc fingers"/>
    <property type="match status" value="3"/>
</dbReference>
<dbReference type="InterPro" id="IPR013087">
    <property type="entry name" value="Znf_C2H2_type"/>
</dbReference>
<feature type="region of interest" description="Disordered" evidence="1">
    <location>
        <begin position="18"/>
        <end position="60"/>
    </location>
</feature>
<evidence type="ECO:0000313" key="4">
    <source>
        <dbReference type="EMBL" id="KAK9508773.1"/>
    </source>
</evidence>
<feature type="compositionally biased region" description="Basic and acidic residues" evidence="1">
    <location>
        <begin position="47"/>
        <end position="59"/>
    </location>
</feature>
<proteinExistence type="predicted"/>
<protein>
    <submittedName>
        <fullName evidence="4">Uncharacterized protein</fullName>
    </submittedName>
</protein>
<evidence type="ECO:0000259" key="3">
    <source>
        <dbReference type="SMART" id="SM00451"/>
    </source>
</evidence>
<feature type="domain" description="C2H2-type" evidence="2">
    <location>
        <begin position="73"/>
        <end position="97"/>
    </location>
</feature>
<organism evidence="4 5">
    <name type="scientific">Rhynocoris fuscipes</name>
    <dbReference type="NCBI Taxonomy" id="488301"/>
    <lineage>
        <taxon>Eukaryota</taxon>
        <taxon>Metazoa</taxon>
        <taxon>Ecdysozoa</taxon>
        <taxon>Arthropoda</taxon>
        <taxon>Hexapoda</taxon>
        <taxon>Insecta</taxon>
        <taxon>Pterygota</taxon>
        <taxon>Neoptera</taxon>
        <taxon>Paraneoptera</taxon>
        <taxon>Hemiptera</taxon>
        <taxon>Heteroptera</taxon>
        <taxon>Panheteroptera</taxon>
        <taxon>Cimicomorpha</taxon>
        <taxon>Reduviidae</taxon>
        <taxon>Harpactorinae</taxon>
        <taxon>Harpactorini</taxon>
        <taxon>Rhynocoris</taxon>
    </lineage>
</organism>
<dbReference type="InterPro" id="IPR003604">
    <property type="entry name" value="Matrin/U1-like-C_Znf_C2H2"/>
</dbReference>
<dbReference type="GO" id="GO:0003676">
    <property type="term" value="F:nucleic acid binding"/>
    <property type="evidence" value="ECO:0007669"/>
    <property type="project" value="InterPro"/>
</dbReference>
<dbReference type="SMART" id="SM00355">
    <property type="entry name" value="ZnF_C2H2"/>
    <property type="match status" value="3"/>
</dbReference>
<feature type="domain" description="C2H2-type" evidence="2">
    <location>
        <begin position="124"/>
        <end position="148"/>
    </location>
</feature>
<feature type="domain" description="U1-type" evidence="3">
    <location>
        <begin position="70"/>
        <end position="104"/>
    </location>
</feature>
<dbReference type="Proteomes" id="UP001461498">
    <property type="component" value="Unassembled WGS sequence"/>
</dbReference>
<feature type="domain" description="U1-type" evidence="3">
    <location>
        <begin position="192"/>
        <end position="226"/>
    </location>
</feature>
<dbReference type="InterPro" id="IPR052644">
    <property type="entry name" value="ZMAT3"/>
</dbReference>
<feature type="domain" description="C2H2-type" evidence="2">
    <location>
        <begin position="195"/>
        <end position="219"/>
    </location>
</feature>
<comment type="caution">
    <text evidence="4">The sequence shown here is derived from an EMBL/GenBank/DDBJ whole genome shotgun (WGS) entry which is preliminary data.</text>
</comment>
<dbReference type="EMBL" id="JAPXFL010000003">
    <property type="protein sequence ID" value="KAK9508773.1"/>
    <property type="molecule type" value="Genomic_DNA"/>
</dbReference>
<dbReference type="PANTHER" id="PTHR46786">
    <property type="entry name" value="ZINC FINGER MATRIN-TYPE PROTEIN 3"/>
    <property type="match status" value="1"/>
</dbReference>
<dbReference type="PANTHER" id="PTHR46786:SF1">
    <property type="entry name" value="ZINC FINGER MATRIN-TYPE PROTEIN 3"/>
    <property type="match status" value="1"/>
</dbReference>
<dbReference type="SMART" id="SM00451">
    <property type="entry name" value="ZnF_U1"/>
    <property type="match status" value="3"/>
</dbReference>
<dbReference type="Gene3D" id="3.30.160.60">
    <property type="entry name" value="Classic Zinc Finger"/>
    <property type="match status" value="3"/>
</dbReference>
<keyword evidence="5" id="KW-1185">Reference proteome</keyword>
<feature type="domain" description="U1-type" evidence="3">
    <location>
        <begin position="121"/>
        <end position="155"/>
    </location>
</feature>
<evidence type="ECO:0000256" key="1">
    <source>
        <dbReference type="SAM" id="MobiDB-lite"/>
    </source>
</evidence>
<sequence>MSGESKVTLKNNVYTEISKENDSVNVDSSQDISKVSSENISTSNEQRGVKRPLEEDSNKSDLPQVLKDMFKPLCCELCNVTVNTPVVAYAHYEGKTHKKNINSYMKKHFNVENTLKVKKTFDTKKCEVCDVILTSEIVYQQHLAGKQHKKKFKKSENPLIPVTKTEIDPTGRFGIGTAFLKANEQPSQSVQSNELYCEVCNVFTETEKLMLDHKQSDEHIKNVAKRKNVKTKNQLADYYNDNNVWQATVEDKKKE</sequence>
<evidence type="ECO:0000313" key="5">
    <source>
        <dbReference type="Proteomes" id="UP001461498"/>
    </source>
</evidence>
<accession>A0AAW1DHY3</accession>
<reference evidence="4 5" key="1">
    <citation type="submission" date="2022-12" db="EMBL/GenBank/DDBJ databases">
        <title>Chromosome-level genome assembly of true bugs.</title>
        <authorList>
            <person name="Ma L."/>
            <person name="Li H."/>
        </authorList>
    </citation>
    <scope>NUCLEOTIDE SEQUENCE [LARGE SCALE GENOMIC DNA]</scope>
    <source>
        <strain evidence="4">Lab_2022b</strain>
    </source>
</reference>
<dbReference type="InterPro" id="IPR036236">
    <property type="entry name" value="Znf_C2H2_sf"/>
</dbReference>
<dbReference type="Pfam" id="PF12874">
    <property type="entry name" value="zf-met"/>
    <property type="match status" value="3"/>
</dbReference>
<name>A0AAW1DHY3_9HEMI</name>
<feature type="compositionally biased region" description="Polar residues" evidence="1">
    <location>
        <begin position="23"/>
        <end position="46"/>
    </location>
</feature>